<dbReference type="InterPro" id="IPR016181">
    <property type="entry name" value="Acyl_CoA_acyltransferase"/>
</dbReference>
<dbReference type="AlphaFoldDB" id="A0A4R0KZT2"/>
<dbReference type="EMBL" id="SJKB01000001">
    <property type="protein sequence ID" value="TCC65797.1"/>
    <property type="molecule type" value="Genomic_DNA"/>
</dbReference>
<protein>
    <submittedName>
        <fullName evidence="2">GNAT family N-acetyltransferase</fullName>
    </submittedName>
</protein>
<keyword evidence="2" id="KW-0808">Transferase</keyword>
<dbReference type="OrthoDB" id="3252279at2"/>
<dbReference type="SUPFAM" id="SSF55729">
    <property type="entry name" value="Acyl-CoA N-acyltransferases (Nat)"/>
    <property type="match status" value="1"/>
</dbReference>
<dbReference type="InterPro" id="IPR000182">
    <property type="entry name" value="GNAT_dom"/>
</dbReference>
<sequence>MTPPMLTLVRPPGPLEAAPVEGVVLRPPVVADTAALGRLYFEAYPPGVASASEQEAIEDIALTFENAYGVLDSRLSRLALVGDRMVGAILVVQRAPWPDTPDCAFVIELFTAPTHRRLGIARLLLSGCSAETVALRVDDDNTPALTLYRTLGFQDG</sequence>
<dbReference type="GO" id="GO:0016747">
    <property type="term" value="F:acyltransferase activity, transferring groups other than amino-acyl groups"/>
    <property type="evidence" value="ECO:0007669"/>
    <property type="project" value="InterPro"/>
</dbReference>
<dbReference type="Proteomes" id="UP000291144">
    <property type="component" value="Unassembled WGS sequence"/>
</dbReference>
<comment type="caution">
    <text evidence="2">The sequence shown here is derived from an EMBL/GenBank/DDBJ whole genome shotgun (WGS) entry which is preliminary data.</text>
</comment>
<evidence type="ECO:0000313" key="3">
    <source>
        <dbReference type="Proteomes" id="UP000291144"/>
    </source>
</evidence>
<evidence type="ECO:0000313" key="2">
    <source>
        <dbReference type="EMBL" id="TCC65797.1"/>
    </source>
</evidence>
<accession>A0A4R0KZT2</accession>
<evidence type="ECO:0000259" key="1">
    <source>
        <dbReference type="PROSITE" id="PS51186"/>
    </source>
</evidence>
<dbReference type="Gene3D" id="3.40.630.30">
    <property type="match status" value="1"/>
</dbReference>
<dbReference type="CDD" id="cd04301">
    <property type="entry name" value="NAT_SF"/>
    <property type="match status" value="1"/>
</dbReference>
<name>A0A4R0KZT2_9ACTN</name>
<feature type="domain" description="N-acetyltransferase" evidence="1">
    <location>
        <begin position="23"/>
        <end position="156"/>
    </location>
</feature>
<dbReference type="Pfam" id="PF00583">
    <property type="entry name" value="Acetyltransf_1"/>
    <property type="match status" value="1"/>
</dbReference>
<dbReference type="PROSITE" id="PS51186">
    <property type="entry name" value="GNAT"/>
    <property type="match status" value="1"/>
</dbReference>
<gene>
    <name evidence="2" type="ORF">E0H73_02360</name>
</gene>
<organism evidence="2 3">
    <name type="scientific">Kribbella pittospori</name>
    <dbReference type="NCBI Taxonomy" id="722689"/>
    <lineage>
        <taxon>Bacteria</taxon>
        <taxon>Bacillati</taxon>
        <taxon>Actinomycetota</taxon>
        <taxon>Actinomycetes</taxon>
        <taxon>Propionibacteriales</taxon>
        <taxon>Kribbellaceae</taxon>
        <taxon>Kribbella</taxon>
    </lineage>
</organism>
<reference evidence="2 3" key="1">
    <citation type="submission" date="2019-02" db="EMBL/GenBank/DDBJ databases">
        <title>Kribbella capetownensis sp. nov. and Kribbella speibonae sp. nov., isolated from soil.</title>
        <authorList>
            <person name="Curtis S.M."/>
            <person name="Norton I."/>
            <person name="Everest G.J."/>
            <person name="Meyers P.R."/>
        </authorList>
    </citation>
    <scope>NUCLEOTIDE SEQUENCE [LARGE SCALE GENOMIC DNA]</scope>
    <source>
        <strain evidence="2 3">NRRL B-24813</strain>
    </source>
</reference>
<proteinExistence type="predicted"/>
<keyword evidence="3" id="KW-1185">Reference proteome</keyword>